<sequence>MASDPLFGWDLTFRTVEKDIKTKADIIVAFIHWNLTKRGFRNIGVGDERTLSGDEVKSEVLPTGWNDSEIFKLRYIYDNKLYILHGLNTDGNLIVNLMRSEDLAVTNIAVKIEDTVKEMSGPIDKMLPTHKDLMYNVKRDLLDTLTDRPTTTAHTQTTTGDNSNLRRPSDDPLRVPPRPMPGATPDTRDLWELPPANLPNIGRSDLDPFAPAGGGMIFNPFGPRRDIENPGLGIPGGLPRGAVPPGARFDPFGPPGVGPLGGRRPPPPDADHLPPPGFNDNMFM</sequence>
<dbReference type="PANTHER" id="PTHR13266:SF1">
    <property type="entry name" value="PROTEASOME INHIBITOR PI31 SUBUNIT"/>
    <property type="match status" value="1"/>
</dbReference>
<dbReference type="EMBL" id="CAJOBZ010000020">
    <property type="protein sequence ID" value="CAF4863070.1"/>
    <property type="molecule type" value="Genomic_DNA"/>
</dbReference>
<evidence type="ECO:0000313" key="6">
    <source>
        <dbReference type="EMBL" id="CAF4863070.1"/>
    </source>
</evidence>
<dbReference type="GO" id="GO:0004866">
    <property type="term" value="F:endopeptidase inhibitor activity"/>
    <property type="evidence" value="ECO:0007669"/>
    <property type="project" value="InterPro"/>
</dbReference>
<dbReference type="Proteomes" id="UP000663880">
    <property type="component" value="Unassembled WGS sequence"/>
</dbReference>
<feature type="domain" description="PI31 proteasome regulator N-terminal" evidence="5">
    <location>
        <begin position="17"/>
        <end position="133"/>
    </location>
</feature>
<comment type="caution">
    <text evidence="6">The sequence shown here is derived from an EMBL/GenBank/DDBJ whole genome shotgun (WGS) entry which is preliminary data.</text>
</comment>
<dbReference type="InterPro" id="IPR021625">
    <property type="entry name" value="PI31_Prot_N"/>
</dbReference>
<dbReference type="OrthoDB" id="68090at2759"/>
<evidence type="ECO:0000256" key="3">
    <source>
        <dbReference type="ARBA" id="ARBA00022942"/>
    </source>
</evidence>
<dbReference type="InterPro" id="IPR045128">
    <property type="entry name" value="PI31-like"/>
</dbReference>
<dbReference type="GO" id="GO:0070628">
    <property type="term" value="F:proteasome binding"/>
    <property type="evidence" value="ECO:0007669"/>
    <property type="project" value="InterPro"/>
</dbReference>
<comment type="similarity">
    <text evidence="1">Belongs to the proteasome inhibitor PI31 family.</text>
</comment>
<evidence type="ECO:0000259" key="5">
    <source>
        <dbReference type="Pfam" id="PF11566"/>
    </source>
</evidence>
<feature type="compositionally biased region" description="Low complexity" evidence="4">
    <location>
        <begin position="147"/>
        <end position="159"/>
    </location>
</feature>
<accession>A0A821T180</accession>
<gene>
    <name evidence="6" type="ORF">PMACD_LOCUS8081</name>
</gene>
<dbReference type="AlphaFoldDB" id="A0A821T180"/>
<organism evidence="6 7">
    <name type="scientific">Pieris macdunnoughi</name>
    <dbReference type="NCBI Taxonomy" id="345717"/>
    <lineage>
        <taxon>Eukaryota</taxon>
        <taxon>Metazoa</taxon>
        <taxon>Ecdysozoa</taxon>
        <taxon>Arthropoda</taxon>
        <taxon>Hexapoda</taxon>
        <taxon>Insecta</taxon>
        <taxon>Pterygota</taxon>
        <taxon>Neoptera</taxon>
        <taxon>Endopterygota</taxon>
        <taxon>Lepidoptera</taxon>
        <taxon>Glossata</taxon>
        <taxon>Ditrysia</taxon>
        <taxon>Papilionoidea</taxon>
        <taxon>Pieridae</taxon>
        <taxon>Pierinae</taxon>
        <taxon>Pieris</taxon>
    </lineage>
</organism>
<keyword evidence="3" id="KW-0647">Proteasome</keyword>
<dbReference type="Pfam" id="PF11566">
    <property type="entry name" value="PI31_Prot_N"/>
    <property type="match status" value="1"/>
</dbReference>
<feature type="region of interest" description="Disordered" evidence="4">
    <location>
        <begin position="231"/>
        <end position="284"/>
    </location>
</feature>
<evidence type="ECO:0000256" key="1">
    <source>
        <dbReference type="ARBA" id="ARBA00006405"/>
    </source>
</evidence>
<evidence type="ECO:0000256" key="4">
    <source>
        <dbReference type="SAM" id="MobiDB-lite"/>
    </source>
</evidence>
<evidence type="ECO:0000313" key="7">
    <source>
        <dbReference type="Proteomes" id="UP000663880"/>
    </source>
</evidence>
<keyword evidence="7" id="KW-1185">Reference proteome</keyword>
<dbReference type="GO" id="GO:0043161">
    <property type="term" value="P:proteasome-mediated ubiquitin-dependent protein catabolic process"/>
    <property type="evidence" value="ECO:0007669"/>
    <property type="project" value="InterPro"/>
</dbReference>
<proteinExistence type="inferred from homology"/>
<protein>
    <recommendedName>
        <fullName evidence="2">Proteasome inhibitor PI31 subunit</fullName>
    </recommendedName>
</protein>
<dbReference type="PANTHER" id="PTHR13266">
    <property type="entry name" value="PROTEASOME INHIBITOR"/>
    <property type="match status" value="1"/>
</dbReference>
<reference evidence="6" key="1">
    <citation type="submission" date="2021-02" db="EMBL/GenBank/DDBJ databases">
        <authorList>
            <person name="Steward A R."/>
        </authorList>
    </citation>
    <scope>NUCLEOTIDE SEQUENCE</scope>
</reference>
<evidence type="ECO:0000256" key="2">
    <source>
        <dbReference type="ARBA" id="ARBA00015575"/>
    </source>
</evidence>
<name>A0A821T180_9NEOP</name>
<dbReference type="Gene3D" id="3.40.1000.30">
    <property type="match status" value="1"/>
</dbReference>
<feature type="region of interest" description="Disordered" evidence="4">
    <location>
        <begin position="146"/>
        <end position="191"/>
    </location>
</feature>
<feature type="compositionally biased region" description="Pro residues" evidence="4">
    <location>
        <begin position="264"/>
        <end position="277"/>
    </location>
</feature>
<dbReference type="GO" id="GO:0000502">
    <property type="term" value="C:proteasome complex"/>
    <property type="evidence" value="ECO:0007669"/>
    <property type="project" value="UniProtKB-KW"/>
</dbReference>